<feature type="domain" description="Major facilitator superfamily (MFS) profile" evidence="9">
    <location>
        <begin position="76"/>
        <end position="586"/>
    </location>
</feature>
<evidence type="ECO:0000256" key="5">
    <source>
        <dbReference type="ARBA" id="ARBA00022989"/>
    </source>
</evidence>
<keyword evidence="4 8" id="KW-0812">Transmembrane</keyword>
<feature type="transmembrane region" description="Helical" evidence="8">
    <location>
        <begin position="352"/>
        <end position="374"/>
    </location>
</feature>
<feature type="transmembrane region" description="Helical" evidence="8">
    <location>
        <begin position="282"/>
        <end position="303"/>
    </location>
</feature>
<dbReference type="FunFam" id="1.20.1250.20:FF:000284">
    <property type="entry name" value="Siderophore iron transporter mirB"/>
    <property type="match status" value="1"/>
</dbReference>
<feature type="transmembrane region" description="Helical" evidence="8">
    <location>
        <begin position="394"/>
        <end position="415"/>
    </location>
</feature>
<feature type="transmembrane region" description="Helical" evidence="8">
    <location>
        <begin position="315"/>
        <end position="340"/>
    </location>
</feature>
<gene>
    <name evidence="10" type="ORF">K461DRAFT_244230</name>
</gene>
<evidence type="ECO:0000256" key="7">
    <source>
        <dbReference type="SAM" id="MobiDB-lite"/>
    </source>
</evidence>
<comment type="subcellular location">
    <subcellularLocation>
        <location evidence="1">Membrane</location>
        <topology evidence="1">Multi-pass membrane protein</topology>
    </subcellularLocation>
</comment>
<keyword evidence="5 8" id="KW-1133">Transmembrane helix</keyword>
<organism evidence="10 11">
    <name type="scientific">Myriangium duriaei CBS 260.36</name>
    <dbReference type="NCBI Taxonomy" id="1168546"/>
    <lineage>
        <taxon>Eukaryota</taxon>
        <taxon>Fungi</taxon>
        <taxon>Dikarya</taxon>
        <taxon>Ascomycota</taxon>
        <taxon>Pezizomycotina</taxon>
        <taxon>Dothideomycetes</taxon>
        <taxon>Dothideomycetidae</taxon>
        <taxon>Myriangiales</taxon>
        <taxon>Myriangiaceae</taxon>
        <taxon>Myriangium</taxon>
    </lineage>
</organism>
<feature type="transmembrane region" description="Helical" evidence="8">
    <location>
        <begin position="563"/>
        <end position="582"/>
    </location>
</feature>
<reference evidence="10" key="1">
    <citation type="journal article" date="2020" name="Stud. Mycol.">
        <title>101 Dothideomycetes genomes: a test case for predicting lifestyles and emergence of pathogens.</title>
        <authorList>
            <person name="Haridas S."/>
            <person name="Albert R."/>
            <person name="Binder M."/>
            <person name="Bloem J."/>
            <person name="Labutti K."/>
            <person name="Salamov A."/>
            <person name="Andreopoulos B."/>
            <person name="Baker S."/>
            <person name="Barry K."/>
            <person name="Bills G."/>
            <person name="Bluhm B."/>
            <person name="Cannon C."/>
            <person name="Castanera R."/>
            <person name="Culley D."/>
            <person name="Daum C."/>
            <person name="Ezra D."/>
            <person name="Gonzalez J."/>
            <person name="Henrissat B."/>
            <person name="Kuo A."/>
            <person name="Liang C."/>
            <person name="Lipzen A."/>
            <person name="Lutzoni F."/>
            <person name="Magnuson J."/>
            <person name="Mondo S."/>
            <person name="Nolan M."/>
            <person name="Ohm R."/>
            <person name="Pangilinan J."/>
            <person name="Park H.-J."/>
            <person name="Ramirez L."/>
            <person name="Alfaro M."/>
            <person name="Sun H."/>
            <person name="Tritt A."/>
            <person name="Yoshinaga Y."/>
            <person name="Zwiers L.-H."/>
            <person name="Turgeon B."/>
            <person name="Goodwin S."/>
            <person name="Spatafora J."/>
            <person name="Crous P."/>
            <person name="Grigoriev I."/>
        </authorList>
    </citation>
    <scope>NUCLEOTIDE SEQUENCE</scope>
    <source>
        <strain evidence="10">CBS 260.36</strain>
    </source>
</reference>
<dbReference type="EMBL" id="ML996089">
    <property type="protein sequence ID" value="KAF2150515.1"/>
    <property type="molecule type" value="Genomic_DNA"/>
</dbReference>
<feature type="transmembrane region" description="Helical" evidence="8">
    <location>
        <begin position="450"/>
        <end position="477"/>
    </location>
</feature>
<feature type="transmembrane region" description="Helical" evidence="8">
    <location>
        <begin position="170"/>
        <end position="188"/>
    </location>
</feature>
<protein>
    <submittedName>
        <fullName evidence="10">MFS general substrate transporter</fullName>
    </submittedName>
</protein>
<evidence type="ECO:0000256" key="2">
    <source>
        <dbReference type="ARBA" id="ARBA00008335"/>
    </source>
</evidence>
<sequence>MWDIFPKVWAKAPSGQQQDTSATTGEHSASEEPKNHINADSGELSDADSINKDAQAGVQDVEAVSSVWNYKALIIAYVFIYLIYIVNSFQEQLVGQFSVFVTSDFSAAPLVTTTGIFAQIIGGLARLPVAKILDVWGRPQGLSIMVFCLTLGLIIMAACNNVETYAAGQVFYWVGVDGVLYVLSVFIADTTLLKNRGLMLAFGQTPYIFTTFAGPPAAQRFLEPGGGGWRWGYGTFAIVVPVVCAPVIAIFVLYKRKAQRLGLVGRERAASGRTALQSIWHYIIELDIFGVLLLIAGLAMFLLPFNIYTFQEKGWHAPLIICLLVFGIIILILFGLYEAFLAPKRYLPMGLLFDRTVLGSCIYAAIAFLSFYLWDGYLYSFLLVVNNVSVTNAGYIRNIYSIGSCFWGVIVGLLIKFSGRYKWLAVYVGVPLSILGVGLMINFRQPDVNIGFIIMCQIFIAFGGGTTVICQEIAILAASSHQHIAVVLAIQAAFASIGGAIGSSISTAIWTNIFPNRLQRYLPAETASEWSSIYLNVTAQQSYPVGSPTRDAINQSYGDAQRIMLIAGTCFLILGWFVTLMWRDISVKGPKAQKQVKGLVI</sequence>
<evidence type="ECO:0000313" key="10">
    <source>
        <dbReference type="EMBL" id="KAF2150515.1"/>
    </source>
</evidence>
<name>A0A9P4IXZ2_9PEZI</name>
<accession>A0A9P4IXZ2</accession>
<feature type="transmembrane region" description="Helical" evidence="8">
    <location>
        <begin position="141"/>
        <end position="158"/>
    </location>
</feature>
<feature type="compositionally biased region" description="Basic and acidic residues" evidence="7">
    <location>
        <begin position="28"/>
        <end position="37"/>
    </location>
</feature>
<feature type="transmembrane region" description="Helical" evidence="8">
    <location>
        <begin position="107"/>
        <end position="129"/>
    </location>
</feature>
<comment type="caution">
    <text evidence="10">The sequence shown here is derived from an EMBL/GenBank/DDBJ whole genome shotgun (WGS) entry which is preliminary data.</text>
</comment>
<proteinExistence type="inferred from homology"/>
<feature type="region of interest" description="Disordered" evidence="7">
    <location>
        <begin position="11"/>
        <end position="43"/>
    </location>
</feature>
<keyword evidence="6 8" id="KW-0472">Membrane</keyword>
<keyword evidence="3" id="KW-0813">Transport</keyword>
<dbReference type="AlphaFoldDB" id="A0A9P4IXZ2"/>
<feature type="transmembrane region" description="Helical" evidence="8">
    <location>
        <begin position="231"/>
        <end position="254"/>
    </location>
</feature>
<dbReference type="PROSITE" id="PS50850">
    <property type="entry name" value="MFS"/>
    <property type="match status" value="1"/>
</dbReference>
<dbReference type="GO" id="GO:0022857">
    <property type="term" value="F:transmembrane transporter activity"/>
    <property type="evidence" value="ECO:0007669"/>
    <property type="project" value="InterPro"/>
</dbReference>
<dbReference type="InterPro" id="IPR036259">
    <property type="entry name" value="MFS_trans_sf"/>
</dbReference>
<evidence type="ECO:0000259" key="9">
    <source>
        <dbReference type="PROSITE" id="PS50850"/>
    </source>
</evidence>
<feature type="compositionally biased region" description="Polar residues" evidence="7">
    <location>
        <begin position="14"/>
        <end position="27"/>
    </location>
</feature>
<dbReference type="OrthoDB" id="4078873at2759"/>
<dbReference type="PANTHER" id="PTHR23501:SF55">
    <property type="entry name" value="SIDEROPHORE IRON TRANSPORTER, PUTATIVE (AFU_ORTHOLOGUE AFUA_3G03440)-RELATED"/>
    <property type="match status" value="1"/>
</dbReference>
<evidence type="ECO:0000256" key="6">
    <source>
        <dbReference type="ARBA" id="ARBA00023136"/>
    </source>
</evidence>
<dbReference type="Gene3D" id="1.20.1250.20">
    <property type="entry name" value="MFS general substrate transporter like domains"/>
    <property type="match status" value="2"/>
</dbReference>
<evidence type="ECO:0000256" key="1">
    <source>
        <dbReference type="ARBA" id="ARBA00004141"/>
    </source>
</evidence>
<evidence type="ECO:0000256" key="3">
    <source>
        <dbReference type="ARBA" id="ARBA00022448"/>
    </source>
</evidence>
<evidence type="ECO:0000256" key="8">
    <source>
        <dbReference type="SAM" id="Phobius"/>
    </source>
</evidence>
<dbReference type="Proteomes" id="UP000799439">
    <property type="component" value="Unassembled WGS sequence"/>
</dbReference>
<dbReference type="InterPro" id="IPR020846">
    <property type="entry name" value="MFS_dom"/>
</dbReference>
<evidence type="ECO:0000313" key="11">
    <source>
        <dbReference type="Proteomes" id="UP000799439"/>
    </source>
</evidence>
<feature type="transmembrane region" description="Helical" evidence="8">
    <location>
        <begin position="484"/>
        <end position="510"/>
    </location>
</feature>
<dbReference type="SUPFAM" id="SSF103473">
    <property type="entry name" value="MFS general substrate transporter"/>
    <property type="match status" value="2"/>
</dbReference>
<feature type="transmembrane region" description="Helical" evidence="8">
    <location>
        <begin position="68"/>
        <end position="87"/>
    </location>
</feature>
<dbReference type="Pfam" id="PF07690">
    <property type="entry name" value="MFS_1"/>
    <property type="match status" value="1"/>
</dbReference>
<evidence type="ECO:0000256" key="4">
    <source>
        <dbReference type="ARBA" id="ARBA00022692"/>
    </source>
</evidence>
<dbReference type="InterPro" id="IPR011701">
    <property type="entry name" value="MFS"/>
</dbReference>
<keyword evidence="11" id="KW-1185">Reference proteome</keyword>
<feature type="transmembrane region" description="Helical" evidence="8">
    <location>
        <begin position="424"/>
        <end position="444"/>
    </location>
</feature>
<dbReference type="GO" id="GO:0005886">
    <property type="term" value="C:plasma membrane"/>
    <property type="evidence" value="ECO:0007669"/>
    <property type="project" value="TreeGrafter"/>
</dbReference>
<comment type="similarity">
    <text evidence="2">Belongs to the major facilitator superfamily.</text>
</comment>
<dbReference type="PANTHER" id="PTHR23501">
    <property type="entry name" value="MAJOR FACILITATOR SUPERFAMILY"/>
    <property type="match status" value="1"/>
</dbReference>